<dbReference type="InterPro" id="IPR000477">
    <property type="entry name" value="RT_dom"/>
</dbReference>
<dbReference type="Proteomes" id="UP001221898">
    <property type="component" value="Unassembled WGS sequence"/>
</dbReference>
<evidence type="ECO:0000313" key="2">
    <source>
        <dbReference type="EMBL" id="KAJ8396142.1"/>
    </source>
</evidence>
<sequence>MVWSVEDAILLMLYRMYSHLEKAGSSVRVMFFDFSSAFTIQPHLLRTLLSNMKMHPPIVTWIHDYLLSRLKLVRLNAITSEVVICNARAPQGTVFSPFLFKLYTTDFQYNQ</sequence>
<proteinExistence type="predicted"/>
<reference evidence="2" key="1">
    <citation type="journal article" date="2023" name="Science">
        <title>Genome structures resolve the early diversification of teleost fishes.</title>
        <authorList>
            <person name="Parey E."/>
            <person name="Louis A."/>
            <person name="Montfort J."/>
            <person name="Bouchez O."/>
            <person name="Roques C."/>
            <person name="Iampietro C."/>
            <person name="Lluch J."/>
            <person name="Castinel A."/>
            <person name="Donnadieu C."/>
            <person name="Desvignes T."/>
            <person name="Floi Bucao C."/>
            <person name="Jouanno E."/>
            <person name="Wen M."/>
            <person name="Mejri S."/>
            <person name="Dirks R."/>
            <person name="Jansen H."/>
            <person name="Henkel C."/>
            <person name="Chen W.J."/>
            <person name="Zahm M."/>
            <person name="Cabau C."/>
            <person name="Klopp C."/>
            <person name="Thompson A.W."/>
            <person name="Robinson-Rechavi M."/>
            <person name="Braasch I."/>
            <person name="Lecointre G."/>
            <person name="Bobe J."/>
            <person name="Postlethwait J.H."/>
            <person name="Berthelot C."/>
            <person name="Roest Crollius H."/>
            <person name="Guiguen Y."/>
        </authorList>
    </citation>
    <scope>NUCLEOTIDE SEQUENCE</scope>
    <source>
        <strain evidence="2">NC1722</strain>
    </source>
</reference>
<keyword evidence="3" id="KW-1185">Reference proteome</keyword>
<name>A0AAD7S5K1_9TELE</name>
<accession>A0AAD7S5K1</accession>
<protein>
    <recommendedName>
        <fullName evidence="1">Reverse transcriptase domain-containing protein</fullName>
    </recommendedName>
</protein>
<dbReference type="AlphaFoldDB" id="A0AAD7S5K1"/>
<dbReference type="Pfam" id="PF00078">
    <property type="entry name" value="RVT_1"/>
    <property type="match status" value="1"/>
</dbReference>
<feature type="domain" description="Reverse transcriptase" evidence="1">
    <location>
        <begin position="18"/>
        <end position="107"/>
    </location>
</feature>
<comment type="caution">
    <text evidence="2">The sequence shown here is derived from an EMBL/GenBank/DDBJ whole genome shotgun (WGS) entry which is preliminary data.</text>
</comment>
<dbReference type="EMBL" id="JAINUG010000109">
    <property type="protein sequence ID" value="KAJ8396142.1"/>
    <property type="molecule type" value="Genomic_DNA"/>
</dbReference>
<evidence type="ECO:0000313" key="3">
    <source>
        <dbReference type="Proteomes" id="UP001221898"/>
    </source>
</evidence>
<gene>
    <name evidence="2" type="ORF">AAFF_G00022150</name>
</gene>
<organism evidence="2 3">
    <name type="scientific">Aldrovandia affinis</name>
    <dbReference type="NCBI Taxonomy" id="143900"/>
    <lineage>
        <taxon>Eukaryota</taxon>
        <taxon>Metazoa</taxon>
        <taxon>Chordata</taxon>
        <taxon>Craniata</taxon>
        <taxon>Vertebrata</taxon>
        <taxon>Euteleostomi</taxon>
        <taxon>Actinopterygii</taxon>
        <taxon>Neopterygii</taxon>
        <taxon>Teleostei</taxon>
        <taxon>Notacanthiformes</taxon>
        <taxon>Halosauridae</taxon>
        <taxon>Aldrovandia</taxon>
    </lineage>
</organism>
<evidence type="ECO:0000259" key="1">
    <source>
        <dbReference type="Pfam" id="PF00078"/>
    </source>
</evidence>